<organism evidence="3">
    <name type="scientific">Streptomyces tabacisoli</name>
    <dbReference type="NCBI Taxonomy" id="3156398"/>
    <lineage>
        <taxon>Bacteria</taxon>
        <taxon>Bacillati</taxon>
        <taxon>Actinomycetota</taxon>
        <taxon>Actinomycetes</taxon>
        <taxon>Kitasatosporales</taxon>
        <taxon>Streptomycetaceae</taxon>
        <taxon>Streptomyces</taxon>
    </lineage>
</organism>
<gene>
    <name evidence="3" type="ORF">ABII15_33860</name>
</gene>
<proteinExistence type="predicted"/>
<name>A0AAU8J1M0_9ACTN</name>
<evidence type="ECO:0000259" key="2">
    <source>
        <dbReference type="PROSITE" id="PS50801"/>
    </source>
</evidence>
<dbReference type="RefSeq" id="WP_353946092.1">
    <property type="nucleotide sequence ID" value="NZ_CP159534.1"/>
</dbReference>
<evidence type="ECO:0000256" key="1">
    <source>
        <dbReference type="SAM" id="MobiDB-lite"/>
    </source>
</evidence>
<dbReference type="InterPro" id="IPR002645">
    <property type="entry name" value="STAS_dom"/>
</dbReference>
<dbReference type="AlphaFoldDB" id="A0AAU8J1M0"/>
<dbReference type="InterPro" id="IPR036513">
    <property type="entry name" value="STAS_dom_sf"/>
</dbReference>
<dbReference type="Gene3D" id="3.30.750.24">
    <property type="entry name" value="STAS domain"/>
    <property type="match status" value="1"/>
</dbReference>
<accession>A0AAU8J1M0</accession>
<dbReference type="KEGG" id="stac:ABII15_33860"/>
<sequence>MTAAYAPFHLAVAGLRDGVLTLVLVGALDYDTSDSFTLQTGRVLDEHPAARVLRLDCAGLLGIDSMGLSTLLALRRRLDGAGMALHLTARPRNLERLLTITGTHDYLIGEPASPQTEQEPAGAESRPAPLEGAPPQSGR</sequence>
<feature type="region of interest" description="Disordered" evidence="1">
    <location>
        <begin position="107"/>
        <end position="139"/>
    </location>
</feature>
<dbReference type="Pfam" id="PF01740">
    <property type="entry name" value="STAS"/>
    <property type="match status" value="1"/>
</dbReference>
<dbReference type="EMBL" id="CP159534">
    <property type="protein sequence ID" value="XCJ74655.1"/>
    <property type="molecule type" value="Genomic_DNA"/>
</dbReference>
<protein>
    <submittedName>
        <fullName evidence="3">STAS domain-containing protein</fullName>
    </submittedName>
</protein>
<dbReference type="SUPFAM" id="SSF52091">
    <property type="entry name" value="SpoIIaa-like"/>
    <property type="match status" value="1"/>
</dbReference>
<reference evidence="3" key="1">
    <citation type="submission" date="2024-06" db="EMBL/GenBank/DDBJ databases">
        <title>Streptomyces sp. strain HUAS MG91 genome sequences.</title>
        <authorList>
            <person name="Mo P."/>
        </authorList>
    </citation>
    <scope>NUCLEOTIDE SEQUENCE</scope>
    <source>
        <strain evidence="3">HUAS MG91</strain>
    </source>
</reference>
<evidence type="ECO:0000313" key="3">
    <source>
        <dbReference type="EMBL" id="XCJ74655.1"/>
    </source>
</evidence>
<dbReference type="CDD" id="cd07043">
    <property type="entry name" value="STAS_anti-anti-sigma_factors"/>
    <property type="match status" value="1"/>
</dbReference>
<feature type="domain" description="STAS" evidence="2">
    <location>
        <begin position="17"/>
        <end position="102"/>
    </location>
</feature>
<dbReference type="PROSITE" id="PS50801">
    <property type="entry name" value="STAS"/>
    <property type="match status" value="1"/>
</dbReference>